<sequence length="493" mass="56904">MAMFKRRQDSEVLESHTKSVAARRDARLELQALHTLTLALTIYHAHSQIATSHREIATPEMAAPAGRVYVEKDTRRLMLVLTMPDCRQRVEVVQVVDDDSTAPSQHYEFHLVQTAFNDDYTRSSVPTFRDDTFPYFSTASRLQLHAFPLQIPFDSLTPYMVNETITEHFNGEYGKYGVQRRTFQKHPSLREWVLQVLREAIRYLELFERQANQDEIQRFRHEVTTLQWQETQNQARILQLQEEVQNSHSAMAAMNEKNPVGKFYTFVPYTRSNSGSYEEVPQGARGHMVVVLKASSHGETCRVWVVTVRDSLQVSKLSLMLTFKVTSKHQNRNIDFCPIYPTPKGRHIMQVHCEYSEVCGEAPPLVQDSWLRMEPFLIPFDLLSPKIERRERRDNSGAWMSRESQPALTMDSVNAMRQHWLAQDDPILHQEMLRAIEDEWDTAAVAGSDESGEYADQEAYVVEGEDIGESPYHEYDGYGSDGGRWSTSAEYGW</sequence>
<dbReference type="EMBL" id="CP042185">
    <property type="protein sequence ID" value="QDS68027.1"/>
    <property type="molecule type" value="Genomic_DNA"/>
</dbReference>
<dbReference type="OrthoDB" id="10605123at2759"/>
<gene>
    <name evidence="2" type="ORF">FKW77_009518</name>
</gene>
<proteinExistence type="predicted"/>
<name>A0A517KXB8_9PEZI</name>
<reference evidence="2 3" key="1">
    <citation type="submission" date="2019-07" db="EMBL/GenBank/DDBJ databases">
        <title>Finished genome of Venturia effusa.</title>
        <authorList>
            <person name="Young C.A."/>
            <person name="Cox M.P."/>
            <person name="Ganley A.R.D."/>
            <person name="David W.J."/>
        </authorList>
    </citation>
    <scope>NUCLEOTIDE SEQUENCE [LARGE SCALE GENOMIC DNA]</scope>
    <source>
        <strain evidence="3">albino</strain>
    </source>
</reference>
<dbReference type="AlphaFoldDB" id="A0A517KXB8"/>
<dbReference type="Proteomes" id="UP000316270">
    <property type="component" value="Chromosome 1"/>
</dbReference>
<protein>
    <submittedName>
        <fullName evidence="2">Uncharacterized protein</fullName>
    </submittedName>
</protein>
<evidence type="ECO:0000313" key="2">
    <source>
        <dbReference type="EMBL" id="QDS68027.1"/>
    </source>
</evidence>
<keyword evidence="3" id="KW-1185">Reference proteome</keyword>
<organism evidence="2 3">
    <name type="scientific">Venturia effusa</name>
    <dbReference type="NCBI Taxonomy" id="50376"/>
    <lineage>
        <taxon>Eukaryota</taxon>
        <taxon>Fungi</taxon>
        <taxon>Dikarya</taxon>
        <taxon>Ascomycota</taxon>
        <taxon>Pezizomycotina</taxon>
        <taxon>Dothideomycetes</taxon>
        <taxon>Pleosporomycetidae</taxon>
        <taxon>Venturiales</taxon>
        <taxon>Venturiaceae</taxon>
        <taxon>Venturia</taxon>
    </lineage>
</organism>
<accession>A0A517KXB8</accession>
<evidence type="ECO:0000256" key="1">
    <source>
        <dbReference type="SAM" id="MobiDB-lite"/>
    </source>
</evidence>
<evidence type="ECO:0000313" key="3">
    <source>
        <dbReference type="Proteomes" id="UP000316270"/>
    </source>
</evidence>
<feature type="region of interest" description="Disordered" evidence="1">
    <location>
        <begin position="470"/>
        <end position="493"/>
    </location>
</feature>